<dbReference type="EMBL" id="MG012795">
    <property type="protein sequence ID" value="AUL80220.1"/>
    <property type="molecule type" value="Genomic_DNA"/>
</dbReference>
<reference evidence="8" key="1">
    <citation type="journal article" date="2018" name="Emerg. Infect. Dis.">
        <title>Ocular Vaccinia Infection in Dairy Worker, Brazil.</title>
        <authorList>
            <person name="Teixeira Lima M."/>
            <person name="Pereira Oliveira G."/>
            <person name="Bretas de Oliveira D."/>
            <person name="Mesquita Vaz S."/>
            <person name="de Souza Trindade G."/>
            <person name="Santos Abrahao J."/>
            <person name="Geessien Kroon E."/>
        </authorList>
    </citation>
    <scope>NUCLEOTIDE SEQUENCE [LARGE SCALE GENOMIC DNA]</scope>
    <source>
        <strain evidence="8">CEyV1</strain>
    </source>
</reference>
<dbReference type="GO" id="GO:0006351">
    <property type="term" value="P:DNA-templated transcription"/>
    <property type="evidence" value="ECO:0007669"/>
    <property type="project" value="InterPro"/>
</dbReference>
<feature type="domain" description="RNA polymerase Rpb1" evidence="7">
    <location>
        <begin position="207"/>
        <end position="259"/>
    </location>
</feature>
<organism evidence="8">
    <name type="scientific">Vaccinia virus</name>
    <name type="common">VACV</name>
    <name type="synonym">Orthopoxvirus vaccinia</name>
    <dbReference type="NCBI Taxonomy" id="10245"/>
    <lineage>
        <taxon>Viruses</taxon>
        <taxon>Varidnaviria</taxon>
        <taxon>Bamfordvirae</taxon>
        <taxon>Nucleocytoviricota</taxon>
        <taxon>Pokkesviricetes</taxon>
        <taxon>Chitovirales</taxon>
        <taxon>Poxviridae</taxon>
        <taxon>Chordopoxvirinae</taxon>
        <taxon>Orthopoxvirus</taxon>
    </lineage>
</organism>
<dbReference type="GO" id="GO:0003899">
    <property type="term" value="F:DNA-directed RNA polymerase activity"/>
    <property type="evidence" value="ECO:0007669"/>
    <property type="project" value="UniProtKB-EC"/>
</dbReference>
<dbReference type="InterPro" id="IPR007066">
    <property type="entry name" value="RNA_pol_Rpb1_3"/>
</dbReference>
<keyword evidence="3" id="KW-0808">Transferase</keyword>
<evidence type="ECO:0000256" key="4">
    <source>
        <dbReference type="ARBA" id="ARBA00022695"/>
    </source>
</evidence>
<dbReference type="GO" id="GO:0000428">
    <property type="term" value="C:DNA-directed RNA polymerase complex"/>
    <property type="evidence" value="ECO:0007669"/>
    <property type="project" value="UniProtKB-KW"/>
</dbReference>
<evidence type="ECO:0000256" key="5">
    <source>
        <dbReference type="ARBA" id="ARBA00023163"/>
    </source>
</evidence>
<name>A0A2I6J1A3_VACCV</name>
<keyword evidence="4" id="KW-0548">Nucleotidyltransferase</keyword>
<feature type="domain" description="RNA polymerase Rpb1" evidence="6">
    <location>
        <begin position="26"/>
        <end position="159"/>
    </location>
</feature>
<proteinExistence type="predicted"/>
<dbReference type="Pfam" id="PF04983">
    <property type="entry name" value="RNA_pol_Rpb1_3"/>
    <property type="match status" value="1"/>
</dbReference>
<dbReference type="EC" id="2.7.7.6" evidence="1"/>
<dbReference type="InterPro" id="IPR007083">
    <property type="entry name" value="RNA_pol_Rpb1_4"/>
</dbReference>
<dbReference type="Pfam" id="PF05000">
    <property type="entry name" value="RNA_pol_Rpb1_4"/>
    <property type="match status" value="1"/>
</dbReference>
<evidence type="ECO:0000256" key="3">
    <source>
        <dbReference type="ARBA" id="ARBA00022679"/>
    </source>
</evidence>
<evidence type="ECO:0000256" key="1">
    <source>
        <dbReference type="ARBA" id="ARBA00012418"/>
    </source>
</evidence>
<evidence type="ECO:0000313" key="8">
    <source>
        <dbReference type="EMBL" id="AUL80220.1"/>
    </source>
</evidence>
<dbReference type="Proteomes" id="UP000270450">
    <property type="component" value="Segment"/>
</dbReference>
<dbReference type="GO" id="GO:0003677">
    <property type="term" value="F:DNA binding"/>
    <property type="evidence" value="ECO:0007669"/>
    <property type="project" value="InterPro"/>
</dbReference>
<evidence type="ECO:0000256" key="2">
    <source>
        <dbReference type="ARBA" id="ARBA00022478"/>
    </source>
</evidence>
<keyword evidence="5" id="KW-0804">Transcription</keyword>
<evidence type="ECO:0000259" key="7">
    <source>
        <dbReference type="Pfam" id="PF05000"/>
    </source>
</evidence>
<evidence type="ECO:0000259" key="6">
    <source>
        <dbReference type="Pfam" id="PF04983"/>
    </source>
</evidence>
<dbReference type="SUPFAM" id="SSF64484">
    <property type="entry name" value="beta and beta-prime subunits of DNA dependent RNA-polymerase"/>
    <property type="match status" value="1"/>
</dbReference>
<keyword evidence="2" id="KW-0240">DNA-directed RNA polymerase</keyword>
<sequence length="260" mass="29250">MILEPNPKAVIEQSILMYPTTLLKHNIHGAPVYGSIQDEIVAAYSLFRIQDLCLDEVLNILGKYGREFDPEGKGKFSGKDVYTYLIGEKINYPCLLKEGEIIANDVDSNFVVAMRHLSLAGLLSDPKSNVEGINFIIKSSYVFKRYQSIYGLGVTFKDLRPNSTFTNKLEAINVEKIELIKEAYAKYLNDVRDGKIVPLSKALEADYVESMLSNLSNLNIREIEEHMGQTLIDDPNNNLLKMAKAGYKVNPTELMYILGT</sequence>
<accession>A0A2I6J1A3</accession>
<protein>
    <recommendedName>
        <fullName evidence="1">DNA-directed RNA polymerase</fullName>
        <ecNumber evidence="1">2.7.7.6</ecNumber>
    </recommendedName>
</protein>